<dbReference type="EMBL" id="JAWPEI010000001">
    <property type="protein sequence ID" value="KAK4736954.1"/>
    <property type="molecule type" value="Genomic_DNA"/>
</dbReference>
<dbReference type="InterPro" id="IPR015410">
    <property type="entry name" value="DUF1985"/>
</dbReference>
<feature type="region of interest" description="Disordered" evidence="1">
    <location>
        <begin position="272"/>
        <end position="293"/>
    </location>
</feature>
<comment type="caution">
    <text evidence="3">The sequence shown here is derived from an EMBL/GenBank/DDBJ whole genome shotgun (WGS) entry which is preliminary data.</text>
</comment>
<sequence length="366" mass="41998">MDQDATLNSSNTNQIVYDSDDENWAENKFKRLHDPLKMKNQSNKEVPSSSKSNSLKYVIKKIPTHSLRFGASYNTNFLDEFKLSIGDVGIKLHANGSILHFTIKEFTLITGLKCKGNIKDFTYPESTPSRLFQRYFPDANTRNSQDALQMTIMYFVHTFILTQLGESSISIDEFLMVEDGMYQSYPWGQIAFIKLMKSLGHDFYLDKKMYRLSGIPYALNVWTYECASQVNSEIVVKERNVISRICNWMVVTVKPKFGMFMPSILSKLIRKSSRDSGTLSPPPPKRRKKVDTPKIKVSEPSQLEQFNIPLNQPFTISDESPAPTANVHIFSHAQKVNSVNLDIEELKEFLKNYVSNDIDFINFSVY</sequence>
<dbReference type="PANTHER" id="PTHR48302:SF2">
    <property type="entry name" value="DUF1985 DOMAIN-CONTAINING PROTEIN"/>
    <property type="match status" value="1"/>
</dbReference>
<dbReference type="AlphaFoldDB" id="A0AAV9MIW1"/>
<feature type="domain" description="DUF1985" evidence="2">
    <location>
        <begin position="94"/>
        <end position="198"/>
    </location>
</feature>
<name>A0AAV9MIW1_9SOLN</name>
<protein>
    <recommendedName>
        <fullName evidence="2">DUF1985 domain-containing protein</fullName>
    </recommendedName>
</protein>
<proteinExistence type="predicted"/>
<dbReference type="Pfam" id="PF09331">
    <property type="entry name" value="DUF1985"/>
    <property type="match status" value="1"/>
</dbReference>
<evidence type="ECO:0000259" key="2">
    <source>
        <dbReference type="Pfam" id="PF09331"/>
    </source>
</evidence>
<dbReference type="Proteomes" id="UP001311915">
    <property type="component" value="Unassembled WGS sequence"/>
</dbReference>
<keyword evidence="4" id="KW-1185">Reference proteome</keyword>
<reference evidence="3 4" key="1">
    <citation type="submission" date="2023-10" db="EMBL/GenBank/DDBJ databases">
        <title>Genome-Wide Identification Analysis in wild type Solanum Pinnatisectum Reveals Some Genes Defensing Phytophthora Infestans.</title>
        <authorList>
            <person name="Sun C."/>
        </authorList>
    </citation>
    <scope>NUCLEOTIDE SEQUENCE [LARGE SCALE GENOMIC DNA]</scope>
    <source>
        <strain evidence="3">LQN</strain>
        <tissue evidence="3">Leaf</tissue>
    </source>
</reference>
<evidence type="ECO:0000256" key="1">
    <source>
        <dbReference type="SAM" id="MobiDB-lite"/>
    </source>
</evidence>
<evidence type="ECO:0000313" key="3">
    <source>
        <dbReference type="EMBL" id="KAK4736954.1"/>
    </source>
</evidence>
<gene>
    <name evidence="3" type="ORF">R3W88_000651</name>
</gene>
<dbReference type="PANTHER" id="PTHR48302">
    <property type="entry name" value="ULP1 PROTEASE FAMILY, C-TERMINAL CATALYTIC DOMAIN CONTAINING PROTEIN"/>
    <property type="match status" value="1"/>
</dbReference>
<organism evidence="3 4">
    <name type="scientific">Solanum pinnatisectum</name>
    <name type="common">tansyleaf nightshade</name>
    <dbReference type="NCBI Taxonomy" id="50273"/>
    <lineage>
        <taxon>Eukaryota</taxon>
        <taxon>Viridiplantae</taxon>
        <taxon>Streptophyta</taxon>
        <taxon>Embryophyta</taxon>
        <taxon>Tracheophyta</taxon>
        <taxon>Spermatophyta</taxon>
        <taxon>Magnoliopsida</taxon>
        <taxon>eudicotyledons</taxon>
        <taxon>Gunneridae</taxon>
        <taxon>Pentapetalae</taxon>
        <taxon>asterids</taxon>
        <taxon>lamiids</taxon>
        <taxon>Solanales</taxon>
        <taxon>Solanaceae</taxon>
        <taxon>Solanoideae</taxon>
        <taxon>Solaneae</taxon>
        <taxon>Solanum</taxon>
    </lineage>
</organism>
<evidence type="ECO:0000313" key="4">
    <source>
        <dbReference type="Proteomes" id="UP001311915"/>
    </source>
</evidence>
<accession>A0AAV9MIW1</accession>